<reference evidence="2 3" key="1">
    <citation type="submission" date="2020-08" db="EMBL/GenBank/DDBJ databases">
        <title>Genome public.</title>
        <authorList>
            <person name="Liu C."/>
            <person name="Sun Q."/>
        </authorList>
    </citation>
    <scope>NUCLEOTIDE SEQUENCE [LARGE SCALE GENOMIC DNA]</scope>
    <source>
        <strain evidence="2 3">NSJ-9</strain>
    </source>
</reference>
<sequence>MMDKLKSIKIDVTLAAVLSVVLGVLLVIWPATVITVLARVIAIILMVSGIVSLIPRLMDEVKSYTSIIVSLLITLIGLWMFLSPQAVASIIPIAIGVLLVVHGVQDLSLALEGKKTKAHNWWSIPLMAILNIVLGVLCICNAFGLVKLGMILIGIMLIYDGLSDMFIVHKVNKASKEFVDSTILHEENLDDYM</sequence>
<feature type="transmembrane region" description="Helical" evidence="1">
    <location>
        <begin position="121"/>
        <end position="144"/>
    </location>
</feature>
<feature type="transmembrane region" description="Helical" evidence="1">
    <location>
        <begin position="64"/>
        <end position="82"/>
    </location>
</feature>
<dbReference type="RefSeq" id="WP_158572988.1">
    <property type="nucleotide sequence ID" value="NZ_JACOPG010000002.1"/>
</dbReference>
<dbReference type="InterPro" id="IPR052712">
    <property type="entry name" value="Acid_resist_chaperone_HdeD"/>
</dbReference>
<dbReference type="Pfam" id="PF03729">
    <property type="entry name" value="DUF308"/>
    <property type="match status" value="2"/>
</dbReference>
<dbReference type="Proteomes" id="UP000643810">
    <property type="component" value="Unassembled WGS sequence"/>
</dbReference>
<feature type="transmembrane region" description="Helical" evidence="1">
    <location>
        <begin position="12"/>
        <end position="31"/>
    </location>
</feature>
<evidence type="ECO:0000313" key="2">
    <source>
        <dbReference type="EMBL" id="MBC5685940.1"/>
    </source>
</evidence>
<keyword evidence="1" id="KW-1133">Transmembrane helix</keyword>
<evidence type="ECO:0000256" key="1">
    <source>
        <dbReference type="SAM" id="Phobius"/>
    </source>
</evidence>
<name>A0ABR7GES4_9FIRM</name>
<gene>
    <name evidence="2" type="ORF">H8R94_04865</name>
</gene>
<keyword evidence="3" id="KW-1185">Reference proteome</keyword>
<dbReference type="InterPro" id="IPR005325">
    <property type="entry name" value="DUF308_memb"/>
</dbReference>
<evidence type="ECO:0000313" key="3">
    <source>
        <dbReference type="Proteomes" id="UP000643810"/>
    </source>
</evidence>
<accession>A0ABR7GES4</accession>
<feature type="transmembrane region" description="Helical" evidence="1">
    <location>
        <begin position="37"/>
        <end position="57"/>
    </location>
</feature>
<proteinExistence type="predicted"/>
<organism evidence="2 3">
    <name type="scientific">Roseburia lenta</name>
    <dbReference type="NCBI Taxonomy" id="2763061"/>
    <lineage>
        <taxon>Bacteria</taxon>
        <taxon>Bacillati</taxon>
        <taxon>Bacillota</taxon>
        <taxon>Clostridia</taxon>
        <taxon>Lachnospirales</taxon>
        <taxon>Lachnospiraceae</taxon>
        <taxon>Roseburia</taxon>
    </lineage>
</organism>
<dbReference type="PANTHER" id="PTHR34989:SF1">
    <property type="entry name" value="PROTEIN HDED"/>
    <property type="match status" value="1"/>
</dbReference>
<protein>
    <submittedName>
        <fullName evidence="2">DUF308 domain-containing protein</fullName>
    </submittedName>
</protein>
<dbReference type="EMBL" id="JACOPG010000002">
    <property type="protein sequence ID" value="MBC5685940.1"/>
    <property type="molecule type" value="Genomic_DNA"/>
</dbReference>
<dbReference type="PANTHER" id="PTHR34989">
    <property type="entry name" value="PROTEIN HDED"/>
    <property type="match status" value="1"/>
</dbReference>
<keyword evidence="1" id="KW-0812">Transmembrane</keyword>
<feature type="transmembrane region" description="Helical" evidence="1">
    <location>
        <begin position="88"/>
        <end position="109"/>
    </location>
</feature>
<keyword evidence="1" id="KW-0472">Membrane</keyword>
<comment type="caution">
    <text evidence="2">The sequence shown here is derived from an EMBL/GenBank/DDBJ whole genome shotgun (WGS) entry which is preliminary data.</text>
</comment>